<dbReference type="GO" id="GO:0005615">
    <property type="term" value="C:extracellular space"/>
    <property type="evidence" value="ECO:0007669"/>
    <property type="project" value="TreeGrafter"/>
</dbReference>
<dbReference type="EMBL" id="AB817237">
    <property type="protein sequence ID" value="BAO00934.1"/>
    <property type="molecule type" value="mRNA"/>
</dbReference>
<keyword evidence="4" id="KW-0812">Transmembrane</keyword>
<dbReference type="PANTHER" id="PTHR11681:SF5">
    <property type="entry name" value="ISOTOCIN"/>
    <property type="match status" value="1"/>
</dbReference>
<dbReference type="EMBL" id="JQ866927">
    <property type="protein sequence ID" value="AFW19795.1"/>
    <property type="molecule type" value="mRNA"/>
</dbReference>
<dbReference type="InterPro" id="IPR022423">
    <property type="entry name" value="Neurohypophysial_hormone_CS"/>
</dbReference>
<dbReference type="Pfam" id="PF00184">
    <property type="entry name" value="Hormone_5"/>
    <property type="match status" value="1"/>
</dbReference>
<reference evidence="5" key="1">
    <citation type="submission" date="2012-03" db="EMBL/GenBank/DDBJ databases">
        <title>Neuropeptide and peptide hormone genes in Nilaparvata lugens.</title>
        <authorList>
            <person name="Liu X.G."/>
            <person name="Ren Y.D."/>
            <person name="Liu X.T."/>
        </authorList>
    </citation>
    <scope>NUCLEOTIDE SEQUENCE</scope>
</reference>
<evidence type="ECO:0000256" key="2">
    <source>
        <dbReference type="ARBA" id="ARBA00022729"/>
    </source>
</evidence>
<dbReference type="SUPFAM" id="SSF49606">
    <property type="entry name" value="Neurophysin II"/>
    <property type="match status" value="1"/>
</dbReference>
<gene>
    <name evidence="6" type="primary">avlp</name>
</gene>
<dbReference type="Gene3D" id="2.60.9.10">
    <property type="entry name" value="Neurohypophysial hormone domain"/>
    <property type="match status" value="1"/>
</dbReference>
<dbReference type="InterPro" id="IPR036387">
    <property type="entry name" value="Neurhyp_horm_dom_sf"/>
</dbReference>
<organism evidence="6">
    <name type="scientific">Nilaparvata lugens</name>
    <name type="common">Brown planthopper</name>
    <dbReference type="NCBI Taxonomy" id="108931"/>
    <lineage>
        <taxon>Eukaryota</taxon>
        <taxon>Metazoa</taxon>
        <taxon>Ecdysozoa</taxon>
        <taxon>Arthropoda</taxon>
        <taxon>Hexapoda</taxon>
        <taxon>Insecta</taxon>
        <taxon>Pterygota</taxon>
        <taxon>Neoptera</taxon>
        <taxon>Paraneoptera</taxon>
        <taxon>Hemiptera</taxon>
        <taxon>Auchenorrhyncha</taxon>
        <taxon>Fulgoroidea</taxon>
        <taxon>Delphacidae</taxon>
        <taxon>Delphacinae</taxon>
        <taxon>Nilaparvata</taxon>
    </lineage>
</organism>
<comment type="similarity">
    <text evidence="1">Belongs to the vasopressin/oxytocin family.</text>
</comment>
<dbReference type="PANTHER" id="PTHR11681">
    <property type="entry name" value="NEUROPHYSIN"/>
    <property type="match status" value="1"/>
</dbReference>
<sequence>MKNTTSIGIMLFYAVGLAAGCLITNCPRGGKRGLHSYMKKLAEEKMALAQVPLQCARCGPEGEGYCMGPSICCGPQLGCLLASPATLNQCAGSVLPPQSPNSPAPTCYMPDGYGVCSTDGVCCNSESCRIDPTCEVDPDHNVCNVWTEPKNMAL</sequence>
<reference evidence="6" key="2">
    <citation type="journal article" date="2014" name="Peptides">
        <title>Transcriptome analysis of neuropeptides and G-protein coupled receptors (GPCRs) for neuropeptides in the brown planthopper Nilaparvata lugens.</title>
        <authorList>
            <person name="Tanaka Y."/>
            <person name="Suetsugu Y."/>
            <person name="Yamamoto K."/>
            <person name="Noda H."/>
            <person name="Shinoda T."/>
        </authorList>
    </citation>
    <scope>NUCLEOTIDE SEQUENCE</scope>
</reference>
<dbReference type="Pfam" id="PF00220">
    <property type="entry name" value="Hormone_4"/>
    <property type="match status" value="1"/>
</dbReference>
<dbReference type="AlphaFoldDB" id="U3U8Y7"/>
<name>U3U8Y7_NILLU</name>
<evidence type="ECO:0000256" key="3">
    <source>
        <dbReference type="ARBA" id="ARBA00023157"/>
    </source>
</evidence>
<keyword evidence="3" id="KW-1015">Disulfide bond</keyword>
<feature type="transmembrane region" description="Helical" evidence="4">
    <location>
        <begin position="6"/>
        <end position="26"/>
    </location>
</feature>
<accession>U3U8Y7</accession>
<keyword evidence="4" id="KW-0472">Membrane</keyword>
<dbReference type="GO" id="GO:0005185">
    <property type="term" value="F:neurohypophyseal hormone activity"/>
    <property type="evidence" value="ECO:0007669"/>
    <property type="project" value="InterPro"/>
</dbReference>
<evidence type="ECO:0000256" key="1">
    <source>
        <dbReference type="ARBA" id="ARBA00007369"/>
    </source>
</evidence>
<dbReference type="OrthoDB" id="10056056at2759"/>
<keyword evidence="2" id="KW-0732">Signal</keyword>
<dbReference type="InterPro" id="IPR000981">
    <property type="entry name" value="Neurhyp_horm"/>
</dbReference>
<evidence type="ECO:0000256" key="4">
    <source>
        <dbReference type="SAM" id="Phobius"/>
    </source>
</evidence>
<keyword evidence="4" id="KW-1133">Transmembrane helix</keyword>
<protein>
    <submittedName>
        <fullName evidence="5">Arginine vasopressin-like peptide</fullName>
    </submittedName>
    <submittedName>
        <fullName evidence="6">Arginine/vasopressin-like peptide</fullName>
    </submittedName>
</protein>
<dbReference type="PROSITE" id="PS00264">
    <property type="entry name" value="NEUROHYPOPHYS_HORM"/>
    <property type="match status" value="1"/>
</dbReference>
<dbReference type="GO" id="GO:0030141">
    <property type="term" value="C:secretory granule"/>
    <property type="evidence" value="ECO:0007669"/>
    <property type="project" value="TreeGrafter"/>
</dbReference>
<dbReference type="PROSITE" id="PS51257">
    <property type="entry name" value="PROKAR_LIPOPROTEIN"/>
    <property type="match status" value="1"/>
</dbReference>
<proteinExistence type="evidence at transcript level"/>
<evidence type="ECO:0000313" key="6">
    <source>
        <dbReference type="EMBL" id="BAO00934.1"/>
    </source>
</evidence>
<evidence type="ECO:0000313" key="5">
    <source>
        <dbReference type="EMBL" id="AFW19795.1"/>
    </source>
</evidence>
<dbReference type="SMART" id="SM00003">
    <property type="entry name" value="NH"/>
    <property type="match status" value="1"/>
</dbReference>